<accession>A0ACC3SDB1</accession>
<dbReference type="Proteomes" id="UP001320706">
    <property type="component" value="Unassembled WGS sequence"/>
</dbReference>
<evidence type="ECO:0000313" key="2">
    <source>
        <dbReference type="Proteomes" id="UP001320706"/>
    </source>
</evidence>
<evidence type="ECO:0000313" key="1">
    <source>
        <dbReference type="EMBL" id="KAK8202233.1"/>
    </source>
</evidence>
<comment type="caution">
    <text evidence="1">The sequence shown here is derived from an EMBL/GenBank/DDBJ whole genome shotgun (WGS) entry which is preliminary data.</text>
</comment>
<proteinExistence type="predicted"/>
<gene>
    <name evidence="1" type="ORF">M8818_005760</name>
</gene>
<name>A0ACC3SDB1_9PEZI</name>
<dbReference type="EMBL" id="JAMKPW020000033">
    <property type="protein sequence ID" value="KAK8202233.1"/>
    <property type="molecule type" value="Genomic_DNA"/>
</dbReference>
<protein>
    <submittedName>
        <fullName evidence="1">Uncharacterized protein</fullName>
    </submittedName>
</protein>
<organism evidence="1 2">
    <name type="scientific">Zalaria obscura</name>
    <dbReference type="NCBI Taxonomy" id="2024903"/>
    <lineage>
        <taxon>Eukaryota</taxon>
        <taxon>Fungi</taxon>
        <taxon>Dikarya</taxon>
        <taxon>Ascomycota</taxon>
        <taxon>Pezizomycotina</taxon>
        <taxon>Dothideomycetes</taxon>
        <taxon>Dothideomycetidae</taxon>
        <taxon>Dothideales</taxon>
        <taxon>Zalariaceae</taxon>
        <taxon>Zalaria</taxon>
    </lineage>
</organism>
<sequence length="437" mass="46932">MPALVEAGSADLESLEANPLIKRFEAKTKLYHERTPLLRSLPLPAVAIVGLLVLVNIAVWVAVGIVLHFHTSLISTAVLAYTLGLRHALDADHISAIDLMTRRLIATGQRPVTVGTFFSLGHSTIVIITSIVVASTAAAVSDRFGSFSRVGGIIGTSVSAAFLVVLGIMNAYILYKLLQQLRKLINTPAGEGQEDFKIEGAGCLFSLLKKMFKLIDRPWKMYPLGVMFGLGFDTSSEIALLGISAISAAKGTSIWLILLFPVLFTAGMCLLDTLDGALMMSLYTSTHIAKDTIAVLYYQSVLTGVTVAVAVIIGVIQLLGMVDTVAGPTGRFWQGVEIASDNYDIIGGGICGSFIVFGVLSVLLYRPWRRRVDLKREALRRDLEDEDGVVLETVDLPIQEHGVPEIVLEDADREEEAAIKPTKTSAPVTAAGPSGRS</sequence>
<reference evidence="1" key="1">
    <citation type="submission" date="2024-02" db="EMBL/GenBank/DDBJ databases">
        <title>Metagenome Assembled Genome of Zalaria obscura JY119.</title>
        <authorList>
            <person name="Vighnesh L."/>
            <person name="Jagadeeshwari U."/>
            <person name="Venkata Ramana C."/>
            <person name="Sasikala C."/>
        </authorList>
    </citation>
    <scope>NUCLEOTIDE SEQUENCE</scope>
    <source>
        <strain evidence="1">JY119</strain>
    </source>
</reference>
<keyword evidence="2" id="KW-1185">Reference proteome</keyword>